<gene>
    <name evidence="13" type="primary">ZC3H3</name>
</gene>
<protein>
    <recommendedName>
        <fullName evidence="8">Zinc finger CCCH domain-containing protein 3</fullName>
    </recommendedName>
    <alternativeName>
        <fullName evidence="9">Smad-interacting CPSF-like factor</fullName>
    </alternativeName>
</protein>
<feature type="zinc finger region" description="C3H1-type" evidence="10">
    <location>
        <begin position="806"/>
        <end position="833"/>
    </location>
</feature>
<dbReference type="PANTHER" id="PTHR46156">
    <property type="entry name" value="CCCH ZINGC FINGER"/>
    <property type="match status" value="1"/>
</dbReference>
<feature type="domain" description="C3H1-type" evidence="12">
    <location>
        <begin position="834"/>
        <end position="856"/>
    </location>
</feature>
<dbReference type="GO" id="GO:0032927">
    <property type="term" value="P:positive regulation of activin receptor signaling pathway"/>
    <property type="evidence" value="ECO:0007669"/>
    <property type="project" value="Ensembl"/>
</dbReference>
<dbReference type="SUPFAM" id="SSF90229">
    <property type="entry name" value="CCCH zinc finger"/>
    <property type="match status" value="2"/>
</dbReference>
<dbReference type="AlphaFoldDB" id="A0A803VWU1"/>
<dbReference type="Pfam" id="PF00642">
    <property type="entry name" value="zf-CCCH"/>
    <property type="match status" value="1"/>
</dbReference>
<dbReference type="GO" id="GO:0003677">
    <property type="term" value="F:DNA binding"/>
    <property type="evidence" value="ECO:0007669"/>
    <property type="project" value="UniProtKB-KW"/>
</dbReference>
<feature type="domain" description="C3H1-type" evidence="12">
    <location>
        <begin position="723"/>
        <end position="751"/>
    </location>
</feature>
<dbReference type="InterPro" id="IPR000571">
    <property type="entry name" value="Znf_CCCH"/>
</dbReference>
<feature type="zinc finger region" description="C3H1-type" evidence="10">
    <location>
        <begin position="755"/>
        <end position="778"/>
    </location>
</feature>
<comment type="subunit">
    <text evidence="7">Interacts with SMAD1, SMAD3, SMAD4, CPSF2 and CPSF3.</text>
</comment>
<dbReference type="GO" id="GO:0008270">
    <property type="term" value="F:zinc ion binding"/>
    <property type="evidence" value="ECO:0007669"/>
    <property type="project" value="UniProtKB-KW"/>
</dbReference>
<feature type="domain" description="C3H1-type" evidence="12">
    <location>
        <begin position="755"/>
        <end position="778"/>
    </location>
</feature>
<dbReference type="GO" id="GO:0005847">
    <property type="term" value="C:mRNA cleavage and polyadenylation specificity factor complex"/>
    <property type="evidence" value="ECO:0007669"/>
    <property type="project" value="Ensembl"/>
</dbReference>
<dbReference type="GO" id="GO:0031124">
    <property type="term" value="P:mRNA 3'-end processing"/>
    <property type="evidence" value="ECO:0007669"/>
    <property type="project" value="Ensembl"/>
</dbReference>
<feature type="zinc finger region" description="C3H1-type" evidence="10">
    <location>
        <begin position="779"/>
        <end position="805"/>
    </location>
</feature>
<reference evidence="13" key="2">
    <citation type="submission" date="2025-08" db="UniProtKB">
        <authorList>
            <consortium name="Ensembl"/>
        </authorList>
    </citation>
    <scope>IDENTIFICATION</scope>
</reference>
<dbReference type="FunFam" id="4.10.1000.10:FF:000022">
    <property type="entry name" value="Zinc finger CCCH domain-containing protein 7"/>
    <property type="match status" value="1"/>
</dbReference>
<keyword evidence="2" id="KW-0677">Repeat</keyword>
<organism evidence="13 14">
    <name type="scientific">Ficedula albicollis</name>
    <name type="common">Collared flycatcher</name>
    <name type="synonym">Muscicapa albicollis</name>
    <dbReference type="NCBI Taxonomy" id="59894"/>
    <lineage>
        <taxon>Eukaryota</taxon>
        <taxon>Metazoa</taxon>
        <taxon>Chordata</taxon>
        <taxon>Craniata</taxon>
        <taxon>Vertebrata</taxon>
        <taxon>Euteleostomi</taxon>
        <taxon>Archelosauria</taxon>
        <taxon>Archosauria</taxon>
        <taxon>Dinosauria</taxon>
        <taxon>Saurischia</taxon>
        <taxon>Theropoda</taxon>
        <taxon>Coelurosauria</taxon>
        <taxon>Aves</taxon>
        <taxon>Neognathae</taxon>
        <taxon>Neoaves</taxon>
        <taxon>Telluraves</taxon>
        <taxon>Australaves</taxon>
        <taxon>Passeriformes</taxon>
        <taxon>Muscicapidae</taxon>
        <taxon>Ficedula</taxon>
    </lineage>
</organism>
<evidence type="ECO:0000256" key="4">
    <source>
        <dbReference type="ARBA" id="ARBA00022833"/>
    </source>
</evidence>
<feature type="zinc finger region" description="C3H1-type" evidence="10">
    <location>
        <begin position="834"/>
        <end position="856"/>
    </location>
</feature>
<dbReference type="SMART" id="SM00356">
    <property type="entry name" value="ZnF_C3H1"/>
    <property type="match status" value="5"/>
</dbReference>
<dbReference type="PROSITE" id="PS50103">
    <property type="entry name" value="ZF_C3H1"/>
    <property type="match status" value="5"/>
</dbReference>
<feature type="region of interest" description="Disordered" evidence="11">
    <location>
        <begin position="495"/>
        <end position="540"/>
    </location>
</feature>
<name>A0A803VWU1_FICAL</name>
<feature type="compositionally biased region" description="Low complexity" evidence="11">
    <location>
        <begin position="277"/>
        <end position="295"/>
    </location>
</feature>
<feature type="zinc finger region" description="C3H1-type" evidence="10">
    <location>
        <begin position="723"/>
        <end position="751"/>
    </location>
</feature>
<dbReference type="PANTHER" id="PTHR46156:SF1">
    <property type="entry name" value="ZINC FINGER CCCH DOMAIN-CONTAINING PROTEIN 3"/>
    <property type="match status" value="1"/>
</dbReference>
<feature type="compositionally biased region" description="Acidic residues" evidence="11">
    <location>
        <begin position="945"/>
        <end position="954"/>
    </location>
</feature>
<feature type="domain" description="C3H1-type" evidence="12">
    <location>
        <begin position="806"/>
        <end position="833"/>
    </location>
</feature>
<feature type="region of interest" description="Disordered" evidence="11">
    <location>
        <begin position="407"/>
        <end position="429"/>
    </location>
</feature>
<evidence type="ECO:0000256" key="7">
    <source>
        <dbReference type="ARBA" id="ARBA00064187"/>
    </source>
</evidence>
<evidence type="ECO:0000256" key="1">
    <source>
        <dbReference type="ARBA" id="ARBA00022723"/>
    </source>
</evidence>
<evidence type="ECO:0000256" key="11">
    <source>
        <dbReference type="SAM" id="MobiDB-lite"/>
    </source>
</evidence>
<evidence type="ECO:0000313" key="13">
    <source>
        <dbReference type="Ensembl" id="ENSFALP00000027197.1"/>
    </source>
</evidence>
<keyword evidence="3 10" id="KW-0863">Zinc-finger</keyword>
<dbReference type="Gene3D" id="4.10.1000.10">
    <property type="entry name" value="Zinc finger, CCCH-type"/>
    <property type="match status" value="2"/>
</dbReference>
<feature type="compositionally biased region" description="Basic residues" evidence="11">
    <location>
        <begin position="979"/>
        <end position="989"/>
    </location>
</feature>
<comment type="function">
    <text evidence="6">Required for the export of polyadenylated mRNAs from the nucleus. Enhances ACVR1B-induced SMAD-dependent transcription. Binds to single-stranded DNA but not to double-stranded DNA in vitro. Involved in RNA cleavage.</text>
</comment>
<keyword evidence="5" id="KW-0238">DNA-binding</keyword>
<feature type="region of interest" description="Disordered" evidence="11">
    <location>
        <begin position="854"/>
        <end position="989"/>
    </location>
</feature>
<dbReference type="FunFam" id="4.10.1000.10:FF:000008">
    <property type="entry name" value="zinc finger CCCH domain-containing protein 3"/>
    <property type="match status" value="1"/>
</dbReference>
<feature type="region of interest" description="Disordered" evidence="11">
    <location>
        <begin position="442"/>
        <end position="468"/>
    </location>
</feature>
<evidence type="ECO:0000256" key="10">
    <source>
        <dbReference type="PROSITE-ProRule" id="PRU00723"/>
    </source>
</evidence>
<proteinExistence type="predicted"/>
<evidence type="ECO:0000256" key="3">
    <source>
        <dbReference type="ARBA" id="ARBA00022771"/>
    </source>
</evidence>
<evidence type="ECO:0000313" key="14">
    <source>
        <dbReference type="Proteomes" id="UP000016665"/>
    </source>
</evidence>
<dbReference type="GeneTree" id="ENSGT00940000161068"/>
<dbReference type="Proteomes" id="UP000016665">
    <property type="component" value="Chromosome 2"/>
</dbReference>
<reference evidence="13 14" key="1">
    <citation type="journal article" date="2012" name="Nature">
        <title>The genomic landscape of species divergence in Ficedula flycatchers.</title>
        <authorList>
            <person name="Ellegren H."/>
            <person name="Smeds L."/>
            <person name="Burri R."/>
            <person name="Olason P.I."/>
            <person name="Backstrom N."/>
            <person name="Kawakami T."/>
            <person name="Kunstner A."/>
            <person name="Makinen H."/>
            <person name="Nadachowska-Brzyska K."/>
            <person name="Qvarnstrom A."/>
            <person name="Uebbing S."/>
            <person name="Wolf J.B."/>
        </authorList>
    </citation>
    <scope>NUCLEOTIDE SEQUENCE [LARGE SCALE GENOMIC DNA]</scope>
</reference>
<dbReference type="Gene3D" id="3.30.1370.210">
    <property type="match status" value="1"/>
</dbReference>
<keyword evidence="14" id="KW-1185">Reference proteome</keyword>
<keyword evidence="4 10" id="KW-0862">Zinc</keyword>
<feature type="compositionally biased region" description="Basic residues" evidence="11">
    <location>
        <begin position="515"/>
        <end position="525"/>
    </location>
</feature>
<feature type="region of interest" description="Disordered" evidence="11">
    <location>
        <begin position="168"/>
        <end position="202"/>
    </location>
</feature>
<keyword evidence="1 10" id="KW-0479">Metal-binding</keyword>
<feature type="region of interest" description="Disordered" evidence="11">
    <location>
        <begin position="276"/>
        <end position="307"/>
    </location>
</feature>
<feature type="compositionally biased region" description="Polar residues" evidence="11">
    <location>
        <begin position="172"/>
        <end position="189"/>
    </location>
</feature>
<dbReference type="InterPro" id="IPR036855">
    <property type="entry name" value="Znf_CCCH_sf"/>
</dbReference>
<dbReference type="Ensembl" id="ENSFALT00000035276.1">
    <property type="protein sequence ID" value="ENSFALP00000027197.1"/>
    <property type="gene ID" value="ENSFALG00000009538.2"/>
</dbReference>
<evidence type="ECO:0000256" key="6">
    <source>
        <dbReference type="ARBA" id="ARBA00057285"/>
    </source>
</evidence>
<evidence type="ECO:0000256" key="9">
    <source>
        <dbReference type="ARBA" id="ARBA00079564"/>
    </source>
</evidence>
<reference evidence="13" key="3">
    <citation type="submission" date="2025-09" db="UniProtKB">
        <authorList>
            <consortium name="Ensembl"/>
        </authorList>
    </citation>
    <scope>IDENTIFICATION</scope>
</reference>
<evidence type="ECO:0000256" key="2">
    <source>
        <dbReference type="ARBA" id="ARBA00022737"/>
    </source>
</evidence>
<evidence type="ECO:0000259" key="12">
    <source>
        <dbReference type="PROSITE" id="PS50103"/>
    </source>
</evidence>
<feature type="region of interest" description="Disordered" evidence="11">
    <location>
        <begin position="109"/>
        <end position="131"/>
    </location>
</feature>
<evidence type="ECO:0000256" key="5">
    <source>
        <dbReference type="ARBA" id="ARBA00023125"/>
    </source>
</evidence>
<accession>A0A803VWU1</accession>
<dbReference type="GO" id="GO:0070412">
    <property type="term" value="F:R-SMAD binding"/>
    <property type="evidence" value="ECO:0007669"/>
    <property type="project" value="Ensembl"/>
</dbReference>
<feature type="domain" description="C3H1-type" evidence="12">
    <location>
        <begin position="779"/>
        <end position="805"/>
    </location>
</feature>
<sequence>MGEAVPRDPSAAGCGNGGNGEWERLCREIRVLQGAGIVGSGEWERLSWGIRVLRVRELWGSGMGAAELGDPSAAGCENGGSGEWERLCRGIRVLQGLINSHRNMHGNVPRPAPSAPPRWNNPHQPGYTRRGAFSTRYPQQAPRNFHPRQTHSWRKKYSLDNRLPGSGFDVGSVSSTSTQGFGSLGDSQTPEPPESSPERHVDFTTDGNIVVDIQVPQRAGQENVGPYGDFSRREAVVAPSAGGNIQKSLLQKEERPSLSISFSSTSRTVCLPGNGAGSSFSASGSSSESAVALKSEPQNPLELPGQEPGQHLARIKAEPPSPGHPSGEEVQDASLHLKLFGNAEMLSRPAQAEVTSVKSRFPVIPKAPALQKTASAPTSSKSQKFRKNNYTWVANPGKSARIVKRWASPRAENSKKGIAGTDKGAKISPKADLGAKSAFQWRSEDQKPPAPNIPRATSVPAPSTASVVPSGMKSFGEAALSSYKVKSRTKIIKRKGNVGSPTDKKNISPTTALKSRFHLRRRNSTRGKPSVPAKRSSPRGLVQISKHRLCRMPATRTQLATKEGSNFHFTRGPPANKVIKTRYRIVKKNVVSPALSPFTSPIPSWKTRRPVTSRSPLLNQIRPSLQGGKSQLAQQRWRNKGFRCIGGVMYRVSANKLSKTSSSPLRARDLGTRTPIRAALRLHSTPSPGAFTPSLSRSSTCRYIASRAVQRSLAIIRQAKQKKKKKEYCMYYNRFGRCNRGDSCPYIHDPEKVAVCTRFLRGTCKKTDGTCPFSHKVSKDKMPVCSYYLKGICSNSNCPYSHVYVSRKAEVCQDFLKGYCPMGEKCKKKHTLVCPDFAKKGVCPKGAQCKLLHPQKRRHPQQVGGDGDHNNPPSKWKRSQEASGRNDPVMLQDDGEIPGPSSAEQEVKFWKEEDPKPSSCLQKLPSFISLRSPESPGSLGCKEERDEDEPEDEPGNTKRRRILPGASLQDSKNSLLGGRGKRLQIKPRL</sequence>
<evidence type="ECO:0000256" key="8">
    <source>
        <dbReference type="ARBA" id="ARBA00071600"/>
    </source>
</evidence>
<feature type="compositionally biased region" description="Basic and acidic residues" evidence="11">
    <location>
        <begin position="905"/>
        <end position="916"/>
    </location>
</feature>